<evidence type="ECO:0008006" key="4">
    <source>
        <dbReference type="Google" id="ProtNLM"/>
    </source>
</evidence>
<reference evidence="2 3" key="1">
    <citation type="submission" date="2014-12" db="EMBL/GenBank/DDBJ databases">
        <title>Draft genome sequences of 29 type strains of Enterococci.</title>
        <authorList>
            <person name="Zhong Z."/>
            <person name="Sun Z."/>
            <person name="Liu W."/>
            <person name="Zhang W."/>
            <person name="Zhang H."/>
        </authorList>
    </citation>
    <scope>NUCLEOTIDE SEQUENCE [LARGE SCALE GENOMIC DNA]</scope>
    <source>
        <strain evidence="2 3">DSM 17690</strain>
    </source>
</reference>
<keyword evidence="1" id="KW-0472">Membrane</keyword>
<dbReference type="AlphaFoldDB" id="A0A1L8QXU8"/>
<name>A0A1L8QXU8_9ENTE</name>
<accession>A0A1L8QXU8</accession>
<dbReference type="STRING" id="328396.RU93_GL000235"/>
<protein>
    <recommendedName>
        <fullName evidence="4">DUF1269 domain-containing protein</fullName>
    </recommendedName>
</protein>
<dbReference type="EMBL" id="JXKD01000001">
    <property type="protein sequence ID" value="OJG12305.1"/>
    <property type="molecule type" value="Genomic_DNA"/>
</dbReference>
<keyword evidence="3" id="KW-1185">Reference proteome</keyword>
<evidence type="ECO:0000256" key="1">
    <source>
        <dbReference type="SAM" id="Phobius"/>
    </source>
</evidence>
<comment type="caution">
    <text evidence="2">The sequence shown here is derived from an EMBL/GenBank/DDBJ whole genome shotgun (WGS) entry which is preliminary data.</text>
</comment>
<evidence type="ECO:0000313" key="3">
    <source>
        <dbReference type="Proteomes" id="UP000182149"/>
    </source>
</evidence>
<feature type="transmembrane region" description="Helical" evidence="1">
    <location>
        <begin position="70"/>
        <end position="90"/>
    </location>
</feature>
<keyword evidence="1" id="KW-0812">Transmembrane</keyword>
<sequence>MTKRVIVVNFEVSSQAYQAFSNVKKAHIERKIKGEQMAVVTHKNEGTHHFKVEDFIDFTGTNKTSRGGMIGMLLGIVAGPLAMMLGWFGGSMIGASQDAQEIKRANTIFELLSREIGEGDTGLIVIAEEEDNRVLNQLLTYDLAGRIHRFDYEEVEAELKTVKDIEETTKENAKKVWEANHPE</sequence>
<organism evidence="2 3">
    <name type="scientific">Enterococcus aquimarinus</name>
    <dbReference type="NCBI Taxonomy" id="328396"/>
    <lineage>
        <taxon>Bacteria</taxon>
        <taxon>Bacillati</taxon>
        <taxon>Bacillota</taxon>
        <taxon>Bacilli</taxon>
        <taxon>Lactobacillales</taxon>
        <taxon>Enterococcaceae</taxon>
        <taxon>Enterococcus</taxon>
    </lineage>
</organism>
<dbReference type="Proteomes" id="UP000182149">
    <property type="component" value="Unassembled WGS sequence"/>
</dbReference>
<proteinExistence type="predicted"/>
<keyword evidence="1" id="KW-1133">Transmembrane helix</keyword>
<dbReference type="RefSeq" id="WP_071873783.1">
    <property type="nucleotide sequence ID" value="NZ_JBHSHF010000002.1"/>
</dbReference>
<dbReference type="OrthoDB" id="2365131at2"/>
<evidence type="ECO:0000313" key="2">
    <source>
        <dbReference type="EMBL" id="OJG12305.1"/>
    </source>
</evidence>
<gene>
    <name evidence="2" type="ORF">RU93_GL000235</name>
</gene>